<comment type="caution">
    <text evidence="1">The sequence shown here is derived from an EMBL/GenBank/DDBJ whole genome shotgun (WGS) entry which is preliminary data.</text>
</comment>
<dbReference type="Proteomes" id="UP001177021">
    <property type="component" value="Unassembled WGS sequence"/>
</dbReference>
<accession>A0ACB0L2F0</accession>
<sequence>MNQQNIDANKCLLCKRLRTTCNNNNNCEFGMYFPPHRNDDFKCALEVYGLTNIIRIMQSVEEDQRQATANSLLFEGFSWRFHPTNGLFGYKSFMDEQINSSLRELQILNNLLKFCKDHENSNSQRNDGIPTTRERGESSNAASKGNTQEKEKGKQVLIDLNEPADDEATQEKEKGKQFLIDLNEPANDEEED</sequence>
<keyword evidence="2" id="KW-1185">Reference proteome</keyword>
<dbReference type="EMBL" id="CASHSV030000409">
    <property type="protein sequence ID" value="CAJ2662742.1"/>
    <property type="molecule type" value="Genomic_DNA"/>
</dbReference>
<proteinExistence type="predicted"/>
<protein>
    <submittedName>
        <fullName evidence="1">Uncharacterized protein</fullName>
    </submittedName>
</protein>
<name>A0ACB0L2F0_TRIPR</name>
<evidence type="ECO:0000313" key="2">
    <source>
        <dbReference type="Proteomes" id="UP001177021"/>
    </source>
</evidence>
<organism evidence="1 2">
    <name type="scientific">Trifolium pratense</name>
    <name type="common">Red clover</name>
    <dbReference type="NCBI Taxonomy" id="57577"/>
    <lineage>
        <taxon>Eukaryota</taxon>
        <taxon>Viridiplantae</taxon>
        <taxon>Streptophyta</taxon>
        <taxon>Embryophyta</taxon>
        <taxon>Tracheophyta</taxon>
        <taxon>Spermatophyta</taxon>
        <taxon>Magnoliopsida</taxon>
        <taxon>eudicotyledons</taxon>
        <taxon>Gunneridae</taxon>
        <taxon>Pentapetalae</taxon>
        <taxon>rosids</taxon>
        <taxon>fabids</taxon>
        <taxon>Fabales</taxon>
        <taxon>Fabaceae</taxon>
        <taxon>Papilionoideae</taxon>
        <taxon>50 kb inversion clade</taxon>
        <taxon>NPAAA clade</taxon>
        <taxon>Hologalegina</taxon>
        <taxon>IRL clade</taxon>
        <taxon>Trifolieae</taxon>
        <taxon>Trifolium</taxon>
    </lineage>
</organism>
<reference evidence="1" key="1">
    <citation type="submission" date="2023-10" db="EMBL/GenBank/DDBJ databases">
        <authorList>
            <person name="Rodriguez Cubillos JULIANA M."/>
            <person name="De Vega J."/>
        </authorList>
    </citation>
    <scope>NUCLEOTIDE SEQUENCE</scope>
</reference>
<gene>
    <name evidence="1" type="ORF">MILVUS5_LOCUS28289</name>
</gene>
<evidence type="ECO:0000313" key="1">
    <source>
        <dbReference type="EMBL" id="CAJ2662742.1"/>
    </source>
</evidence>